<keyword evidence="5" id="KW-0378">Hydrolase</keyword>
<sequence length="227" mass="26774">MTDTFIQELGAVLLQDNRPIAFALCSLKKSETMYAPVLLEALGLVYPLKQFAPYIYRKRLVVLTDQNSLLSLMTKSDVSNIFDRYKNYIMGFDLIIEYIKGIDNTTTDYLSRQVFNIDITETREEFSDVFLKLTNYVQHSFIIKNFPRYLNDKEKEQFPDCKITTRGKTRFYVPQKLRFMTLTLWHEHPLLGNHSGFDKRSRKFKDTFQWLAIDNDIKRIWSSCTTA</sequence>
<accession>A0AAF5DJT9</accession>
<evidence type="ECO:0000256" key="2">
    <source>
        <dbReference type="ARBA" id="ARBA00022695"/>
    </source>
</evidence>
<dbReference type="InterPro" id="IPR041373">
    <property type="entry name" value="RT_RNaseH"/>
</dbReference>
<keyword evidence="2" id="KW-0548">Nucleotidyltransferase</keyword>
<evidence type="ECO:0000256" key="6">
    <source>
        <dbReference type="ARBA" id="ARBA00022918"/>
    </source>
</evidence>
<protein>
    <recommendedName>
        <fullName evidence="7">Reverse transcriptase RNase H-like domain-containing protein</fullName>
    </recommendedName>
</protein>
<evidence type="ECO:0000256" key="4">
    <source>
        <dbReference type="ARBA" id="ARBA00022759"/>
    </source>
</evidence>
<dbReference type="Pfam" id="PF17917">
    <property type="entry name" value="RT_RNaseH"/>
    <property type="match status" value="1"/>
</dbReference>
<evidence type="ECO:0000313" key="9">
    <source>
        <dbReference type="WBParaSite" id="TCONS_00013683.p1"/>
    </source>
</evidence>
<dbReference type="Proteomes" id="UP000035681">
    <property type="component" value="Unplaced"/>
</dbReference>
<evidence type="ECO:0000259" key="7">
    <source>
        <dbReference type="Pfam" id="PF17917"/>
    </source>
</evidence>
<dbReference type="WBParaSite" id="TCONS_00013683.p1">
    <property type="protein sequence ID" value="TCONS_00013683.p1"/>
    <property type="gene ID" value="XLOC_008526"/>
</dbReference>
<reference evidence="9" key="1">
    <citation type="submission" date="2024-02" db="UniProtKB">
        <authorList>
            <consortium name="WormBaseParasite"/>
        </authorList>
    </citation>
    <scope>IDENTIFICATION</scope>
</reference>
<organism evidence="8 9">
    <name type="scientific">Strongyloides stercoralis</name>
    <name type="common">Threadworm</name>
    <dbReference type="NCBI Taxonomy" id="6248"/>
    <lineage>
        <taxon>Eukaryota</taxon>
        <taxon>Metazoa</taxon>
        <taxon>Ecdysozoa</taxon>
        <taxon>Nematoda</taxon>
        <taxon>Chromadorea</taxon>
        <taxon>Rhabditida</taxon>
        <taxon>Tylenchina</taxon>
        <taxon>Panagrolaimomorpha</taxon>
        <taxon>Strongyloidoidea</taxon>
        <taxon>Strongyloididae</taxon>
        <taxon>Strongyloides</taxon>
    </lineage>
</organism>
<keyword evidence="6" id="KW-0695">RNA-directed DNA polymerase</keyword>
<keyword evidence="8" id="KW-1185">Reference proteome</keyword>
<keyword evidence="4" id="KW-0255">Endonuclease</keyword>
<dbReference type="CDD" id="cd09274">
    <property type="entry name" value="RNase_HI_RT_Ty3"/>
    <property type="match status" value="1"/>
</dbReference>
<dbReference type="InterPro" id="IPR050951">
    <property type="entry name" value="Retrovirus_Pol_polyprotein"/>
</dbReference>
<dbReference type="InterPro" id="IPR043502">
    <property type="entry name" value="DNA/RNA_pol_sf"/>
</dbReference>
<keyword evidence="1" id="KW-0808">Transferase</keyword>
<evidence type="ECO:0000313" key="8">
    <source>
        <dbReference type="Proteomes" id="UP000035681"/>
    </source>
</evidence>
<dbReference type="Gene3D" id="1.10.340.70">
    <property type="match status" value="1"/>
</dbReference>
<dbReference type="PANTHER" id="PTHR37984:SF5">
    <property type="entry name" value="PROTEIN NYNRIN-LIKE"/>
    <property type="match status" value="1"/>
</dbReference>
<dbReference type="GO" id="GO:0004519">
    <property type="term" value="F:endonuclease activity"/>
    <property type="evidence" value="ECO:0007669"/>
    <property type="project" value="UniProtKB-KW"/>
</dbReference>
<dbReference type="AlphaFoldDB" id="A0AAF5DJT9"/>
<evidence type="ECO:0000256" key="5">
    <source>
        <dbReference type="ARBA" id="ARBA00022801"/>
    </source>
</evidence>
<name>A0AAF5DJT9_STRER</name>
<dbReference type="PANTHER" id="PTHR37984">
    <property type="entry name" value="PROTEIN CBG26694"/>
    <property type="match status" value="1"/>
</dbReference>
<feature type="domain" description="Reverse transcriptase RNase H-like" evidence="7">
    <location>
        <begin position="2"/>
        <end position="88"/>
    </location>
</feature>
<dbReference type="GO" id="GO:0016787">
    <property type="term" value="F:hydrolase activity"/>
    <property type="evidence" value="ECO:0007669"/>
    <property type="project" value="UniProtKB-KW"/>
</dbReference>
<dbReference type="SUPFAM" id="SSF56672">
    <property type="entry name" value="DNA/RNA polymerases"/>
    <property type="match status" value="1"/>
</dbReference>
<proteinExistence type="predicted"/>
<evidence type="ECO:0000256" key="1">
    <source>
        <dbReference type="ARBA" id="ARBA00022679"/>
    </source>
</evidence>
<evidence type="ECO:0000256" key="3">
    <source>
        <dbReference type="ARBA" id="ARBA00022722"/>
    </source>
</evidence>
<dbReference type="GO" id="GO:0003964">
    <property type="term" value="F:RNA-directed DNA polymerase activity"/>
    <property type="evidence" value="ECO:0007669"/>
    <property type="project" value="UniProtKB-KW"/>
</dbReference>
<keyword evidence="3" id="KW-0540">Nuclease</keyword>